<dbReference type="EMBL" id="VFON01000001">
    <property type="protein sequence ID" value="TQL43250.1"/>
    <property type="molecule type" value="Genomic_DNA"/>
</dbReference>
<name>A0A542Y592_9MICO</name>
<proteinExistence type="predicted"/>
<evidence type="ECO:0000313" key="4">
    <source>
        <dbReference type="EMBL" id="TQL43250.1"/>
    </source>
</evidence>
<dbReference type="InterPro" id="IPR050237">
    <property type="entry name" value="ATP-dep_AMP-bd_enzyme"/>
</dbReference>
<dbReference type="Gene3D" id="3.40.50.12780">
    <property type="entry name" value="N-terminal domain of ligase-like"/>
    <property type="match status" value="1"/>
</dbReference>
<feature type="transmembrane region" description="Helical" evidence="1">
    <location>
        <begin position="78"/>
        <end position="99"/>
    </location>
</feature>
<dbReference type="SUPFAM" id="SSF56801">
    <property type="entry name" value="Acetyl-CoA synthetase-like"/>
    <property type="match status" value="1"/>
</dbReference>
<feature type="domain" description="AMP-dependent synthetase/ligase" evidence="2">
    <location>
        <begin position="23"/>
        <end position="379"/>
    </location>
</feature>
<organism evidence="4 5">
    <name type="scientific">Leucobacter komagatae</name>
    <dbReference type="NCBI Taxonomy" id="55969"/>
    <lineage>
        <taxon>Bacteria</taxon>
        <taxon>Bacillati</taxon>
        <taxon>Actinomycetota</taxon>
        <taxon>Actinomycetes</taxon>
        <taxon>Micrococcales</taxon>
        <taxon>Microbacteriaceae</taxon>
        <taxon>Leucobacter</taxon>
    </lineage>
</organism>
<dbReference type="InterPro" id="IPR042099">
    <property type="entry name" value="ANL_N_sf"/>
</dbReference>
<reference evidence="4 5" key="1">
    <citation type="submission" date="2019-06" db="EMBL/GenBank/DDBJ databases">
        <title>Sequencing the genomes of 1000 actinobacteria strains.</title>
        <authorList>
            <person name="Klenk H.-P."/>
        </authorList>
    </citation>
    <scope>NUCLEOTIDE SEQUENCE [LARGE SCALE GENOMIC DNA]</scope>
    <source>
        <strain evidence="4 5">DSM 8803</strain>
    </source>
</reference>
<keyword evidence="1" id="KW-0812">Transmembrane</keyword>
<protein>
    <submittedName>
        <fullName evidence="4">Fatty-acyl-CoA synthase</fullName>
    </submittedName>
</protein>
<feature type="domain" description="AMP-binding enzyme C-terminal" evidence="3">
    <location>
        <begin position="429"/>
        <end position="499"/>
    </location>
</feature>
<keyword evidence="1" id="KW-0472">Membrane</keyword>
<evidence type="ECO:0000313" key="5">
    <source>
        <dbReference type="Proteomes" id="UP000319094"/>
    </source>
</evidence>
<sequence>MEHTHAEEPPMSDYTIGNWLADRAAIDGSHIAIDDRGVLTSYRALDSRARALASRLAEAGYGAGGRIATVSGNSTDHVVAFFACAILGIAFIPLSWRLTARELGELIRRSQADLLLVEDEYAGLGEQALAVLREAGDSAPPCAEPGLAGVEQFAPPAANPRERRDAEAGDPLLVVFTSGSEAAPKGVVLTHRSCFWTNLALSRAMPMSSADVVLSILPQHHVAAWNVQPLLAWWVGATVVLERSFQPGRVLQLIRERKVTTMMGVPTQYQMLFAQPGIESADLGSLSRVLVGGSTIPEQLAVEAARLGLPLAQGYGLTEAGPNVLHLQAAELAEFPGAVGRPYPSVETAIVDTESGLPLTGAATGELWVRGPSLFAGYLDDVATTERAMSDGWLRTGDIVERDAGGIHRVVDRVKNIYVSGGENVAPAEVEAALCAHPLVEAAAVVGVPDPVWGERGFAFVVATTPLSRDELLAHARSRLAPFKLPAHVEFVDELPRSTIEKVARGELANRARTALAAHDQTGTA</sequence>
<evidence type="ECO:0000259" key="2">
    <source>
        <dbReference type="Pfam" id="PF00501"/>
    </source>
</evidence>
<dbReference type="Pfam" id="PF00501">
    <property type="entry name" value="AMP-binding"/>
    <property type="match status" value="1"/>
</dbReference>
<evidence type="ECO:0000259" key="3">
    <source>
        <dbReference type="Pfam" id="PF13193"/>
    </source>
</evidence>
<keyword evidence="1" id="KW-1133">Transmembrane helix</keyword>
<dbReference type="Pfam" id="PF13193">
    <property type="entry name" value="AMP-binding_C"/>
    <property type="match status" value="1"/>
</dbReference>
<dbReference type="Proteomes" id="UP000319094">
    <property type="component" value="Unassembled WGS sequence"/>
</dbReference>
<dbReference type="GO" id="GO:0016878">
    <property type="term" value="F:acid-thiol ligase activity"/>
    <property type="evidence" value="ECO:0007669"/>
    <property type="project" value="UniProtKB-ARBA"/>
</dbReference>
<dbReference type="Gene3D" id="3.30.300.30">
    <property type="match status" value="1"/>
</dbReference>
<dbReference type="PANTHER" id="PTHR43767:SF1">
    <property type="entry name" value="NONRIBOSOMAL PEPTIDE SYNTHASE PES1 (EUROFUNG)-RELATED"/>
    <property type="match status" value="1"/>
</dbReference>
<dbReference type="PANTHER" id="PTHR43767">
    <property type="entry name" value="LONG-CHAIN-FATTY-ACID--COA LIGASE"/>
    <property type="match status" value="1"/>
</dbReference>
<keyword evidence="5" id="KW-1185">Reference proteome</keyword>
<dbReference type="InterPro" id="IPR000873">
    <property type="entry name" value="AMP-dep_synth/lig_dom"/>
</dbReference>
<comment type="caution">
    <text evidence="4">The sequence shown here is derived from an EMBL/GenBank/DDBJ whole genome shotgun (WGS) entry which is preliminary data.</text>
</comment>
<dbReference type="AlphaFoldDB" id="A0A542Y592"/>
<dbReference type="InterPro" id="IPR025110">
    <property type="entry name" value="AMP-bd_C"/>
</dbReference>
<dbReference type="InterPro" id="IPR045851">
    <property type="entry name" value="AMP-bd_C_sf"/>
</dbReference>
<accession>A0A542Y592</accession>
<evidence type="ECO:0000256" key="1">
    <source>
        <dbReference type="SAM" id="Phobius"/>
    </source>
</evidence>
<gene>
    <name evidence="4" type="ORF">FB468_1268</name>
</gene>